<dbReference type="EMBL" id="JENX01000125">
    <property type="protein sequence ID" value="KEI14186.1"/>
    <property type="molecule type" value="Genomic_DNA"/>
</dbReference>
<accession>A0ABR4TB90</accession>
<geneLocation type="plasmid" evidence="1 2">
    <name>p1Ch9693</name>
</geneLocation>
<name>A0ABR4TB90_CLOHA</name>
<proteinExistence type="predicted"/>
<evidence type="ECO:0000313" key="2">
    <source>
        <dbReference type="Proteomes" id="UP000027937"/>
    </source>
</evidence>
<comment type="caution">
    <text evidence="1">The sequence shown here is derived from an EMBL/GenBank/DDBJ whole genome shotgun (WGS) entry which is preliminary data.</text>
</comment>
<keyword evidence="1" id="KW-0614">Plasmid</keyword>
<gene>
    <name evidence="1" type="ORF">Z960_p0195</name>
</gene>
<sequence>MNNTYESLKMEVLKNTQYMKINHMSSYERFKVVDGVYKEKEFKVSYSKEYGRYTYDIQFGSDNEIAELMQVLYIMGILGLEVVNEWADMIILKNELKLQNQRILKRL</sequence>
<organism evidence="1 2">
    <name type="scientific">Clostridium haemolyticum NCTC 9693</name>
    <dbReference type="NCBI Taxonomy" id="1443114"/>
    <lineage>
        <taxon>Bacteria</taxon>
        <taxon>Bacillati</taxon>
        <taxon>Bacillota</taxon>
        <taxon>Clostridia</taxon>
        <taxon>Eubacteriales</taxon>
        <taxon>Clostridiaceae</taxon>
        <taxon>Clostridium</taxon>
    </lineage>
</organism>
<dbReference type="RefSeq" id="WP_242845791.1">
    <property type="nucleotide sequence ID" value="NZ_CM003349.1"/>
</dbReference>
<protein>
    <submittedName>
        <fullName evidence="1">Uncharacterized protein</fullName>
    </submittedName>
</protein>
<keyword evidence="2" id="KW-1185">Reference proteome</keyword>
<evidence type="ECO:0000313" key="1">
    <source>
        <dbReference type="EMBL" id="KEI14186.1"/>
    </source>
</evidence>
<dbReference type="Proteomes" id="UP000027937">
    <property type="component" value="Plasmid p1Ch9693"/>
</dbReference>
<reference evidence="2" key="1">
    <citation type="journal article" date="2014" name="PLoS ONE">
        <title>Plasmidome interchange between Clostridium botulinum, Clostridium novyi and Clostridium haemolyticum converts strains of independent lineages into distinctly different pathogens.</title>
        <authorList>
            <person name="Skarin H."/>
            <person name="Segerman B."/>
        </authorList>
    </citation>
    <scope>NUCLEOTIDE SEQUENCE [LARGE SCALE GENOMIC DNA]</scope>
    <source>
        <strain evidence="2">NCTC 9693</strain>
    </source>
</reference>